<dbReference type="GO" id="GO:0005886">
    <property type="term" value="C:plasma membrane"/>
    <property type="evidence" value="ECO:0007669"/>
    <property type="project" value="UniProtKB-SubCell"/>
</dbReference>
<evidence type="ECO:0000256" key="1">
    <source>
        <dbReference type="ARBA" id="ARBA00004651"/>
    </source>
</evidence>
<dbReference type="OrthoDB" id="6121522at2"/>
<keyword evidence="4 6" id="KW-1133">Transmembrane helix</keyword>
<keyword evidence="8" id="KW-1185">Reference proteome</keyword>
<evidence type="ECO:0000256" key="5">
    <source>
        <dbReference type="ARBA" id="ARBA00023136"/>
    </source>
</evidence>
<dbReference type="STRING" id="357804.Ping_2922"/>
<feature type="transmembrane region" description="Helical" evidence="6">
    <location>
        <begin position="94"/>
        <end position="112"/>
    </location>
</feature>
<comment type="subcellular location">
    <subcellularLocation>
        <location evidence="1">Cell membrane</location>
        <topology evidence="1">Multi-pass membrane protein</topology>
    </subcellularLocation>
</comment>
<dbReference type="KEGG" id="pin:Ping_2922"/>
<keyword evidence="3 6" id="KW-0812">Transmembrane</keyword>
<dbReference type="InterPro" id="IPR020948">
    <property type="entry name" value="P_starv_induced_PsiE-like"/>
</dbReference>
<dbReference type="AlphaFoldDB" id="A1SYQ9"/>
<feature type="transmembrane region" description="Helical" evidence="6">
    <location>
        <begin position="118"/>
        <end position="137"/>
    </location>
</feature>
<dbReference type="HOGENOM" id="CLU_113758_2_1_6"/>
<proteinExistence type="predicted"/>
<dbReference type="eggNOG" id="COG3431">
    <property type="taxonomic scope" value="Bacteria"/>
</dbReference>
<keyword evidence="5 6" id="KW-0472">Membrane</keyword>
<evidence type="ECO:0000256" key="4">
    <source>
        <dbReference type="ARBA" id="ARBA00022989"/>
    </source>
</evidence>
<name>A1SYQ9_PSYIN</name>
<dbReference type="RefSeq" id="WP_011771178.1">
    <property type="nucleotide sequence ID" value="NC_008709.1"/>
</dbReference>
<accession>A1SYQ9</accession>
<feature type="transmembrane region" description="Helical" evidence="6">
    <location>
        <begin position="21"/>
        <end position="44"/>
    </location>
</feature>
<evidence type="ECO:0000313" key="8">
    <source>
        <dbReference type="Proteomes" id="UP000000639"/>
    </source>
</evidence>
<sequence>MDKNIDKAVSLIHTVKKWMSFIVLILMTIIVAISIVELGIVLYVDLFDPTDGVLFLEIDELFRIFGFFFIILIGFELVETVEMYFKDNVIHAEVVLLVAVIAVSRKVILLDLEKYDPLAIVGLGIIIIALGACYWFIKLSYRGKDK</sequence>
<dbReference type="EMBL" id="CP000510">
    <property type="protein sequence ID" value="ABM04624.1"/>
    <property type="molecule type" value="Genomic_DNA"/>
</dbReference>
<organism evidence="7 8">
    <name type="scientific">Psychromonas ingrahamii (strain DSM 17664 / CCUG 51855 / 37)</name>
    <dbReference type="NCBI Taxonomy" id="357804"/>
    <lineage>
        <taxon>Bacteria</taxon>
        <taxon>Pseudomonadati</taxon>
        <taxon>Pseudomonadota</taxon>
        <taxon>Gammaproteobacteria</taxon>
        <taxon>Alteromonadales</taxon>
        <taxon>Psychromonadaceae</taxon>
        <taxon>Psychromonas</taxon>
    </lineage>
</organism>
<evidence type="ECO:0000313" key="7">
    <source>
        <dbReference type="EMBL" id="ABM04624.1"/>
    </source>
</evidence>
<dbReference type="Pfam" id="PF06146">
    <property type="entry name" value="PsiE"/>
    <property type="match status" value="1"/>
</dbReference>
<protein>
    <recommendedName>
        <fullName evidence="9">Phosphate-starvation-inducible E-like protein</fullName>
    </recommendedName>
</protein>
<evidence type="ECO:0000256" key="2">
    <source>
        <dbReference type="ARBA" id="ARBA00022475"/>
    </source>
</evidence>
<dbReference type="Proteomes" id="UP000000639">
    <property type="component" value="Chromosome"/>
</dbReference>
<feature type="transmembrane region" description="Helical" evidence="6">
    <location>
        <begin position="64"/>
        <end position="85"/>
    </location>
</feature>
<reference evidence="7 8" key="1">
    <citation type="submission" date="2007-01" db="EMBL/GenBank/DDBJ databases">
        <title>Complete sequence of Psychromonas ingrahamii 37.</title>
        <authorList>
            <consortium name="US DOE Joint Genome Institute"/>
            <person name="Copeland A."/>
            <person name="Lucas S."/>
            <person name="Lapidus A."/>
            <person name="Barry K."/>
            <person name="Detter J.C."/>
            <person name="Glavina del Rio T."/>
            <person name="Hammon N."/>
            <person name="Israni S."/>
            <person name="Dalin E."/>
            <person name="Tice H."/>
            <person name="Pitluck S."/>
            <person name="Thompson L.S."/>
            <person name="Brettin T."/>
            <person name="Bruce D."/>
            <person name="Han C."/>
            <person name="Tapia R."/>
            <person name="Schmutz J."/>
            <person name="Larimer F."/>
            <person name="Land M."/>
            <person name="Hauser L."/>
            <person name="Kyrpides N."/>
            <person name="Ivanova N."/>
            <person name="Staley J."/>
            <person name="Richardson P."/>
        </authorList>
    </citation>
    <scope>NUCLEOTIDE SEQUENCE [LARGE SCALE GENOMIC DNA]</scope>
    <source>
        <strain evidence="7 8">37</strain>
    </source>
</reference>
<evidence type="ECO:0000256" key="3">
    <source>
        <dbReference type="ARBA" id="ARBA00022692"/>
    </source>
</evidence>
<evidence type="ECO:0000256" key="6">
    <source>
        <dbReference type="SAM" id="Phobius"/>
    </source>
</evidence>
<keyword evidence="2" id="KW-1003">Cell membrane</keyword>
<gene>
    <name evidence="7" type="ordered locus">Ping_2922</name>
</gene>
<evidence type="ECO:0008006" key="9">
    <source>
        <dbReference type="Google" id="ProtNLM"/>
    </source>
</evidence>